<dbReference type="AlphaFoldDB" id="A0A4P6XLL8"/>
<evidence type="ECO:0000256" key="5">
    <source>
        <dbReference type="ARBA" id="ARBA00019258"/>
    </source>
</evidence>
<sequence>MTGLNALSRAQRCSNLLLRRLISSTRAKSVSQTQKSAILENPGPALTLADVLATSASETYLSTLSKSRHEYPNKLKLDKKASVKAEIANLLHGKSYDALLAALARWTSRALPVPWKQVISQREMAYILLHLIDYQKDLLLKASTMKLLGNSASSSQELQMAHVREVREQIRAIFANLLTNEGQEVAHLYARNSGLLEELLAKDLSGYIFTEADYENIIQLELNNGKMDLASRWFRRMELQYQGKVFEHMTQRLWLLKFMLFGNGQPSLWRVEKTALNDDIVDPRQSRLKPERKWLDLFQEYSSKQHKLRPVFSNELVAVMLASIGYGQNVSQAARLVEVNWGISEAGELVPGFEKPAVSDPLYPDLHVLTTVVVAMLYNHRYIASMAYINAFQQHYGLELDKPESKQFWDQIFRWAEIATKYSEARAFQHFMNETGSPAFFGLAIGLSDDFHAILEEAKKLANFDYERFLKFVADLRGQRVGFLAELWKCFHQSEPGFSVRPYRAYLRLAEEYFERLVVLDVFESEQLCSNVCYEILTKLVHEHGRHTISQDSFNANITAGNIQKIRALYMKTMKVLIHAKGQTGRLGEIPHILSKWSLDADMRLELSAWAQRQEQVYLQRMNELEAEKQKEEEEDGFLDLM</sequence>
<evidence type="ECO:0000256" key="1">
    <source>
        <dbReference type="ARBA" id="ARBA00002412"/>
    </source>
</evidence>
<name>A0A4P6XLL8_9ASCO</name>
<accession>A0A4P6XLL8</accession>
<evidence type="ECO:0000256" key="2">
    <source>
        <dbReference type="ARBA" id="ARBA00004173"/>
    </source>
</evidence>
<dbReference type="Pfam" id="PF12921">
    <property type="entry name" value="ATP13"/>
    <property type="match status" value="1"/>
</dbReference>
<evidence type="ECO:0000256" key="4">
    <source>
        <dbReference type="ARBA" id="ARBA00011657"/>
    </source>
</evidence>
<dbReference type="Proteomes" id="UP000292447">
    <property type="component" value="Chromosome III"/>
</dbReference>
<protein>
    <recommendedName>
        <fullName evidence="5">ATPase expression protein 2, mitochondrial</fullName>
    </recommendedName>
</protein>
<evidence type="ECO:0000313" key="9">
    <source>
        <dbReference type="Proteomes" id="UP000292447"/>
    </source>
</evidence>
<evidence type="ECO:0000313" key="8">
    <source>
        <dbReference type="EMBL" id="QBM88237.1"/>
    </source>
</evidence>
<proteinExistence type="inferred from homology"/>
<dbReference type="GO" id="GO:0005739">
    <property type="term" value="C:mitochondrion"/>
    <property type="evidence" value="ECO:0007669"/>
    <property type="project" value="UniProtKB-SubCell"/>
</dbReference>
<comment type="function">
    <text evidence="1">Required for translation of the mitochondrial OLI1 transcript coding for the mitochondrial ATP synthase subunit 9.</text>
</comment>
<evidence type="ECO:0000256" key="3">
    <source>
        <dbReference type="ARBA" id="ARBA00009790"/>
    </source>
</evidence>
<comment type="subunit">
    <text evidence="4">Binds to the 5'UTR of the OLI1 mRNA.</text>
</comment>
<dbReference type="EMBL" id="CP034458">
    <property type="protein sequence ID" value="QBM88237.1"/>
    <property type="molecule type" value="Genomic_DNA"/>
</dbReference>
<dbReference type="InterPro" id="IPR024319">
    <property type="entry name" value="ATPase_expression_mit"/>
</dbReference>
<comment type="subcellular location">
    <subcellularLocation>
        <location evidence="2">Mitochondrion</location>
    </subcellularLocation>
</comment>
<comment type="similarity">
    <text evidence="3">Belongs to the AEP2 family.</text>
</comment>
<evidence type="ECO:0000256" key="7">
    <source>
        <dbReference type="ARBA" id="ARBA00023128"/>
    </source>
</evidence>
<gene>
    <name evidence="8" type="primary">MPUL0C02030</name>
    <name evidence="8" type="ORF">METSCH_C02030</name>
</gene>
<reference evidence="9" key="1">
    <citation type="submission" date="2019-03" db="EMBL/GenBank/DDBJ databases">
        <title>Snf2 controls pulcherriminic acid biosynthesis and connects pigmentation and antifungal activity of the yeast Metschnikowia pulcherrima.</title>
        <authorList>
            <person name="Gore-Lloyd D."/>
            <person name="Sumann I."/>
            <person name="Brachmann A.O."/>
            <person name="Schneeberger K."/>
            <person name="Ortiz-Merino R.A."/>
            <person name="Moreno-Beltran M."/>
            <person name="Schlaefli M."/>
            <person name="Kirner P."/>
            <person name="Santos Kron A."/>
            <person name="Wolfe K.H."/>
            <person name="Piel J."/>
            <person name="Ahrens C.H."/>
            <person name="Henk D."/>
            <person name="Freimoser F.M."/>
        </authorList>
    </citation>
    <scope>NUCLEOTIDE SEQUENCE [LARGE SCALE GENOMIC DNA]</scope>
    <source>
        <strain evidence="9">APC 1.2</strain>
    </source>
</reference>
<keyword evidence="9" id="KW-1185">Reference proteome</keyword>
<keyword evidence="6" id="KW-0809">Transit peptide</keyword>
<evidence type="ECO:0000256" key="6">
    <source>
        <dbReference type="ARBA" id="ARBA00022946"/>
    </source>
</evidence>
<organism evidence="8 9">
    <name type="scientific">Metschnikowia aff. pulcherrima</name>
    <dbReference type="NCBI Taxonomy" id="2163413"/>
    <lineage>
        <taxon>Eukaryota</taxon>
        <taxon>Fungi</taxon>
        <taxon>Dikarya</taxon>
        <taxon>Ascomycota</taxon>
        <taxon>Saccharomycotina</taxon>
        <taxon>Pichiomycetes</taxon>
        <taxon>Metschnikowiaceae</taxon>
        <taxon>Metschnikowia</taxon>
    </lineage>
</organism>
<keyword evidence="7" id="KW-0496">Mitochondrion</keyword>